<evidence type="ECO:0000256" key="3">
    <source>
        <dbReference type="ARBA" id="ARBA00022475"/>
    </source>
</evidence>
<evidence type="ECO:0000256" key="9">
    <source>
        <dbReference type="SAM" id="Phobius"/>
    </source>
</evidence>
<evidence type="ECO:0000256" key="8">
    <source>
        <dbReference type="ARBA" id="ARBA00039381"/>
    </source>
</evidence>
<evidence type="ECO:0000256" key="1">
    <source>
        <dbReference type="ARBA" id="ARBA00004651"/>
    </source>
</evidence>
<feature type="transmembrane region" description="Helical" evidence="9">
    <location>
        <begin position="113"/>
        <end position="134"/>
    </location>
</feature>
<dbReference type="Proteomes" id="UP000664382">
    <property type="component" value="Unassembled WGS sequence"/>
</dbReference>
<keyword evidence="2" id="KW-0813">Transport</keyword>
<reference evidence="10" key="1">
    <citation type="submission" date="2021-03" db="EMBL/GenBank/DDBJ databases">
        <title>Leucobacter chromiisoli sp. nov., isolated from chromium-containing soil of chemical plant.</title>
        <authorList>
            <person name="Xu Z."/>
        </authorList>
    </citation>
    <scope>NUCLEOTIDE SEQUENCE</scope>
    <source>
        <strain evidence="10">S27</strain>
    </source>
</reference>
<evidence type="ECO:0000256" key="6">
    <source>
        <dbReference type="ARBA" id="ARBA00022989"/>
    </source>
</evidence>
<keyword evidence="4" id="KW-0997">Cell inner membrane</keyword>
<feature type="transmembrane region" description="Helical" evidence="9">
    <location>
        <begin position="260"/>
        <end position="277"/>
    </location>
</feature>
<dbReference type="GO" id="GO:0022857">
    <property type="term" value="F:transmembrane transporter activity"/>
    <property type="evidence" value="ECO:0007669"/>
    <property type="project" value="InterPro"/>
</dbReference>
<organism evidence="10 11">
    <name type="scientific">Leucobacter weissii</name>
    <dbReference type="NCBI Taxonomy" id="1983706"/>
    <lineage>
        <taxon>Bacteria</taxon>
        <taxon>Bacillati</taxon>
        <taxon>Actinomycetota</taxon>
        <taxon>Actinomycetes</taxon>
        <taxon>Micrococcales</taxon>
        <taxon>Microbacteriaceae</taxon>
        <taxon>Leucobacter</taxon>
    </lineage>
</organism>
<keyword evidence="3" id="KW-1003">Cell membrane</keyword>
<evidence type="ECO:0000313" key="11">
    <source>
        <dbReference type="Proteomes" id="UP000664382"/>
    </source>
</evidence>
<feature type="transmembrane region" description="Helical" evidence="9">
    <location>
        <begin position="225"/>
        <end position="248"/>
    </location>
</feature>
<keyword evidence="6 9" id="KW-1133">Transmembrane helix</keyword>
<feature type="transmembrane region" description="Helical" evidence="9">
    <location>
        <begin position="179"/>
        <end position="204"/>
    </location>
</feature>
<evidence type="ECO:0000256" key="2">
    <source>
        <dbReference type="ARBA" id="ARBA00022448"/>
    </source>
</evidence>
<dbReference type="EMBL" id="JAGDYM010000005">
    <property type="protein sequence ID" value="MBO1901437.1"/>
    <property type="molecule type" value="Genomic_DNA"/>
</dbReference>
<dbReference type="RefSeq" id="WP_208097022.1">
    <property type="nucleotide sequence ID" value="NZ_JAGDYM010000005.1"/>
</dbReference>
<feature type="transmembrane region" description="Helical" evidence="9">
    <location>
        <begin position="88"/>
        <end position="107"/>
    </location>
</feature>
<feature type="transmembrane region" description="Helical" evidence="9">
    <location>
        <begin position="284"/>
        <end position="306"/>
    </location>
</feature>
<dbReference type="AlphaFoldDB" id="A0A939SA00"/>
<evidence type="ECO:0000313" key="10">
    <source>
        <dbReference type="EMBL" id="MBO1901437.1"/>
    </source>
</evidence>
<keyword evidence="7 9" id="KW-0472">Membrane</keyword>
<accession>A0A939SA00</accession>
<dbReference type="PANTHER" id="PTHR32196">
    <property type="entry name" value="ABC TRANSPORTER PERMEASE PROTEIN YPHD-RELATED-RELATED"/>
    <property type="match status" value="1"/>
</dbReference>
<feature type="transmembrane region" description="Helical" evidence="9">
    <location>
        <begin position="141"/>
        <end position="159"/>
    </location>
</feature>
<dbReference type="CDD" id="cd06579">
    <property type="entry name" value="TM_PBP1_transp_AraH_like"/>
    <property type="match status" value="1"/>
</dbReference>
<sequence>MEPTTRTVSIVSKPYRPDSAAARLLSRLFRYQATPVVIGAILLALVAALFVPKTFTPASLTAILVPAGITGVAAIGQTLVIQQKGIDLSVGGVMTLAAVTSGMLAAAGTGMPVVLLVVAALSVGAGLLNGLLVTRVHITPLLATLASNSLIIGVVWTVSNGQANLAPDGLRQIASGSFLGFPMIAWIAVLLAVTVATVVSRTLFGRRFTAAGSSPAAALAGGVNVGGYILSSYVLAGVFGGLAGLLLAGYAGQTNYDLGVNYMLPVIAAVVIGGASLSGGKGSVIATLIGCLILSLVVQMVLTLGAPASTQLLVQSVVLALAAGIRLFPWSRLSFWRRWGRS</sequence>
<evidence type="ECO:0000256" key="5">
    <source>
        <dbReference type="ARBA" id="ARBA00022692"/>
    </source>
</evidence>
<feature type="transmembrane region" description="Helical" evidence="9">
    <location>
        <begin position="58"/>
        <end position="81"/>
    </location>
</feature>
<dbReference type="InterPro" id="IPR001851">
    <property type="entry name" value="ABC_transp_permease"/>
</dbReference>
<comment type="subcellular location">
    <subcellularLocation>
        <location evidence="1">Cell membrane</location>
        <topology evidence="1">Multi-pass membrane protein</topology>
    </subcellularLocation>
</comment>
<comment type="caution">
    <text evidence="10">The sequence shown here is derived from an EMBL/GenBank/DDBJ whole genome shotgun (WGS) entry which is preliminary data.</text>
</comment>
<feature type="transmembrane region" description="Helical" evidence="9">
    <location>
        <begin position="312"/>
        <end position="329"/>
    </location>
</feature>
<dbReference type="PANTHER" id="PTHR32196:SF71">
    <property type="entry name" value="AUTOINDUCER 2 IMPORT SYSTEM PERMEASE PROTEIN LSRD"/>
    <property type="match status" value="1"/>
</dbReference>
<keyword evidence="11" id="KW-1185">Reference proteome</keyword>
<feature type="transmembrane region" description="Helical" evidence="9">
    <location>
        <begin position="33"/>
        <end position="52"/>
    </location>
</feature>
<evidence type="ECO:0000256" key="7">
    <source>
        <dbReference type="ARBA" id="ARBA00023136"/>
    </source>
</evidence>
<name>A0A939SA00_9MICO</name>
<dbReference type="GO" id="GO:0005886">
    <property type="term" value="C:plasma membrane"/>
    <property type="evidence" value="ECO:0007669"/>
    <property type="project" value="UniProtKB-SubCell"/>
</dbReference>
<gene>
    <name evidence="10" type="ORF">J4H92_05680</name>
</gene>
<evidence type="ECO:0000256" key="4">
    <source>
        <dbReference type="ARBA" id="ARBA00022519"/>
    </source>
</evidence>
<dbReference type="Pfam" id="PF02653">
    <property type="entry name" value="BPD_transp_2"/>
    <property type="match status" value="1"/>
</dbReference>
<proteinExistence type="predicted"/>
<protein>
    <recommendedName>
        <fullName evidence="8">Autoinducer 2 import system permease protein LsrD</fullName>
    </recommendedName>
</protein>
<keyword evidence="5 9" id="KW-0812">Transmembrane</keyword>